<dbReference type="EMBL" id="KZ613486">
    <property type="protein sequence ID" value="PMD20030.1"/>
    <property type="molecule type" value="Genomic_DNA"/>
</dbReference>
<name>A0A2J6Q174_9HELO</name>
<accession>A0A2J6Q174</accession>
<sequence length="251" mass="27841">MDVEKNPGCRNDEQYFIWLAVWHRDFIDELEKPPCLFSSLTSTLTSTLTLTLLAGGHAQTSGIYLIYLLDQEQRHTSTSSNLASEGLRSCVLLKLHPHPHPLLHASLVGGHHSAELWRNYPCRAVTTALHCPSSSQPASCYRPGPRKTESDAQWPYQLYYLDAAAIQPHNALDSKLPGSAASNPYPLRQAKTGFLTHLRTSFVHARASGWTARFGQFQNPDTRGVQHLGRRGAEGGHILFLPAALESIQQL</sequence>
<evidence type="ECO:0000313" key="2">
    <source>
        <dbReference type="Proteomes" id="UP000235672"/>
    </source>
</evidence>
<organism evidence="1 2">
    <name type="scientific">Hyaloscypha hepaticicola</name>
    <dbReference type="NCBI Taxonomy" id="2082293"/>
    <lineage>
        <taxon>Eukaryota</taxon>
        <taxon>Fungi</taxon>
        <taxon>Dikarya</taxon>
        <taxon>Ascomycota</taxon>
        <taxon>Pezizomycotina</taxon>
        <taxon>Leotiomycetes</taxon>
        <taxon>Helotiales</taxon>
        <taxon>Hyaloscyphaceae</taxon>
        <taxon>Hyaloscypha</taxon>
    </lineage>
</organism>
<keyword evidence="2" id="KW-1185">Reference proteome</keyword>
<reference evidence="1 2" key="1">
    <citation type="submission" date="2016-05" db="EMBL/GenBank/DDBJ databases">
        <title>A degradative enzymes factory behind the ericoid mycorrhizal symbiosis.</title>
        <authorList>
            <consortium name="DOE Joint Genome Institute"/>
            <person name="Martino E."/>
            <person name="Morin E."/>
            <person name="Grelet G."/>
            <person name="Kuo A."/>
            <person name="Kohler A."/>
            <person name="Daghino S."/>
            <person name="Barry K."/>
            <person name="Choi C."/>
            <person name="Cichocki N."/>
            <person name="Clum A."/>
            <person name="Copeland A."/>
            <person name="Hainaut M."/>
            <person name="Haridas S."/>
            <person name="Labutti K."/>
            <person name="Lindquist E."/>
            <person name="Lipzen A."/>
            <person name="Khouja H.-R."/>
            <person name="Murat C."/>
            <person name="Ohm R."/>
            <person name="Olson A."/>
            <person name="Spatafora J."/>
            <person name="Veneault-Fourrey C."/>
            <person name="Henrissat B."/>
            <person name="Grigoriev I."/>
            <person name="Martin F."/>
            <person name="Perotto S."/>
        </authorList>
    </citation>
    <scope>NUCLEOTIDE SEQUENCE [LARGE SCALE GENOMIC DNA]</scope>
    <source>
        <strain evidence="1 2">UAMH 7357</strain>
    </source>
</reference>
<dbReference type="Proteomes" id="UP000235672">
    <property type="component" value="Unassembled WGS sequence"/>
</dbReference>
<gene>
    <name evidence="1" type="ORF">NA56DRAFT_704834</name>
</gene>
<protein>
    <submittedName>
        <fullName evidence="1">Uncharacterized protein</fullName>
    </submittedName>
</protein>
<evidence type="ECO:0000313" key="1">
    <source>
        <dbReference type="EMBL" id="PMD20030.1"/>
    </source>
</evidence>
<proteinExistence type="predicted"/>
<dbReference type="AlphaFoldDB" id="A0A2J6Q174"/>